<evidence type="ECO:0000256" key="3">
    <source>
        <dbReference type="ARBA" id="ARBA00022705"/>
    </source>
</evidence>
<keyword evidence="3" id="KW-0235">DNA replication</keyword>
<reference evidence="7" key="1">
    <citation type="journal article" date="2023" name="Insect Mol. Biol.">
        <title>Genome sequencing provides insights into the evolution of gene families encoding plant cell wall-degrading enzymes in longhorned beetles.</title>
        <authorList>
            <person name="Shin N.R."/>
            <person name="Okamura Y."/>
            <person name="Kirsch R."/>
            <person name="Pauchet Y."/>
        </authorList>
    </citation>
    <scope>NUCLEOTIDE SEQUENCE</scope>
    <source>
        <strain evidence="7">MMC_N1</strain>
    </source>
</reference>
<keyword evidence="5" id="KW-0131">Cell cycle</keyword>
<evidence type="ECO:0000256" key="1">
    <source>
        <dbReference type="ARBA" id="ARBA00004123"/>
    </source>
</evidence>
<keyword evidence="8" id="KW-1185">Reference proteome</keyword>
<comment type="subcellular location">
    <subcellularLocation>
        <location evidence="1">Nucleus</location>
    </subcellularLocation>
</comment>
<evidence type="ECO:0000256" key="5">
    <source>
        <dbReference type="ARBA" id="ARBA00023306"/>
    </source>
</evidence>
<comment type="caution">
    <text evidence="7">The sequence shown here is derived from an EMBL/GenBank/DDBJ whole genome shotgun (WGS) entry which is preliminary data.</text>
</comment>
<organism evidence="7 8">
    <name type="scientific">Molorchus minor</name>
    <dbReference type="NCBI Taxonomy" id="1323400"/>
    <lineage>
        <taxon>Eukaryota</taxon>
        <taxon>Metazoa</taxon>
        <taxon>Ecdysozoa</taxon>
        <taxon>Arthropoda</taxon>
        <taxon>Hexapoda</taxon>
        <taxon>Insecta</taxon>
        <taxon>Pterygota</taxon>
        <taxon>Neoptera</taxon>
        <taxon>Endopterygota</taxon>
        <taxon>Coleoptera</taxon>
        <taxon>Polyphaga</taxon>
        <taxon>Cucujiformia</taxon>
        <taxon>Chrysomeloidea</taxon>
        <taxon>Cerambycidae</taxon>
        <taxon>Lamiinae</taxon>
        <taxon>Monochamini</taxon>
        <taxon>Molorchus</taxon>
    </lineage>
</organism>
<protein>
    <submittedName>
        <fullName evidence="7">Uncharacterized protein</fullName>
    </submittedName>
</protein>
<feature type="region of interest" description="Disordered" evidence="6">
    <location>
        <begin position="137"/>
        <end position="160"/>
    </location>
</feature>
<accession>A0ABQ9K0L5</accession>
<proteinExistence type="inferred from homology"/>
<feature type="compositionally biased region" description="Basic and acidic residues" evidence="6">
    <location>
        <begin position="151"/>
        <end position="160"/>
    </location>
</feature>
<sequence>MYVENLKNDFYEFLIGKRIFLMVHYDIDSICTCKILQSLLKYKHILYTLAVVRGLDDLKSSYHENSNDVKYFVLINCGGTIDIVEELEAEDDITFFILDSHRPIDLCNVYSNGQVRLLSSPEDDVLVPEFHDIFREESDESDNENSNDEDSSSKRRRLDEDALTNRREKRLWEEKRRKLLFEYSQFTYYAKASSIYMFDLAWRVNQDDKDLLWLAIVGLTEQMCLGKIESSQYSLEVGNLQSHATRLRNRTNDTDVQTSLRINFEKDLRLNLYRHWSVKSSIKYSMFTAVKMKLWSLKGDKRLHELLADMGFPLVQSNQAFKTMDLQLRREFHGTLERLSEKYGLQDVVYATFTIQYGYRNQYCAMDIVLGASGYSGGIAERKKSDELFNLALDCLSRTKKENEPSLSRRHCFKTVQSALDMKQIISAGPFVYYIIQEGSPDWYMFSHAHILSLLAHFVLRARM</sequence>
<evidence type="ECO:0000256" key="6">
    <source>
        <dbReference type="SAM" id="MobiDB-lite"/>
    </source>
</evidence>
<dbReference type="Pfam" id="PF02724">
    <property type="entry name" value="CDC45"/>
    <property type="match status" value="1"/>
</dbReference>
<dbReference type="PANTHER" id="PTHR10507:SF0">
    <property type="entry name" value="CELL DIVISION CONTROL PROTEIN 45 HOMOLOG"/>
    <property type="match status" value="1"/>
</dbReference>
<keyword evidence="4" id="KW-0539">Nucleus</keyword>
<evidence type="ECO:0000256" key="2">
    <source>
        <dbReference type="ARBA" id="ARBA00010727"/>
    </source>
</evidence>
<evidence type="ECO:0000256" key="4">
    <source>
        <dbReference type="ARBA" id="ARBA00023242"/>
    </source>
</evidence>
<dbReference type="PANTHER" id="PTHR10507">
    <property type="entry name" value="CDC45-RELATED PROTEIN"/>
    <property type="match status" value="1"/>
</dbReference>
<dbReference type="Proteomes" id="UP001162164">
    <property type="component" value="Unassembled WGS sequence"/>
</dbReference>
<evidence type="ECO:0000313" key="7">
    <source>
        <dbReference type="EMBL" id="KAJ8984145.1"/>
    </source>
</evidence>
<dbReference type="InterPro" id="IPR003874">
    <property type="entry name" value="CDC45"/>
</dbReference>
<name>A0ABQ9K0L5_9CUCU</name>
<feature type="compositionally biased region" description="Acidic residues" evidence="6">
    <location>
        <begin position="137"/>
        <end position="150"/>
    </location>
</feature>
<comment type="similarity">
    <text evidence="2">Belongs to the CDC45 family.</text>
</comment>
<dbReference type="EMBL" id="JAPWTJ010000045">
    <property type="protein sequence ID" value="KAJ8984145.1"/>
    <property type="molecule type" value="Genomic_DNA"/>
</dbReference>
<gene>
    <name evidence="7" type="ORF">NQ317_017796</name>
</gene>
<evidence type="ECO:0000313" key="8">
    <source>
        <dbReference type="Proteomes" id="UP001162164"/>
    </source>
</evidence>